<dbReference type="InterPro" id="IPR013024">
    <property type="entry name" value="GGCT-like"/>
</dbReference>
<dbReference type="KEGG" id="smd:Smed_1214"/>
<dbReference type="EC" id="4.3.2.7" evidence="1"/>
<name>A6U8T4_SINMW</name>
<dbReference type="AlphaFoldDB" id="A6U8T4"/>
<dbReference type="InterPro" id="IPR036568">
    <property type="entry name" value="GGCT-like_sf"/>
</dbReference>
<dbReference type="HOGENOM" id="CLU_070703_1_2_5"/>
<dbReference type="Pfam" id="PF04752">
    <property type="entry name" value="ChaC"/>
    <property type="match status" value="1"/>
</dbReference>
<proteinExistence type="predicted"/>
<dbReference type="PANTHER" id="PTHR12192:SF2">
    <property type="entry name" value="GLUTATHIONE-SPECIFIC GAMMA-GLUTAMYLCYCLOTRANSFERASE 2"/>
    <property type="match status" value="1"/>
</dbReference>
<reference evidence="3 4" key="2">
    <citation type="journal article" date="2010" name="Stand. Genomic Sci.">
        <title>Complete genome sequence of the Medicago microsymbiont Ensifer (Sinorhizobium) medicae strain WSM419.</title>
        <authorList>
            <person name="Reeve W."/>
            <person name="Chain P."/>
            <person name="O'Hara G."/>
            <person name="Ardley J."/>
            <person name="Nandesena K."/>
            <person name="Brau L."/>
            <person name="Tiwari R."/>
            <person name="Malfatti S."/>
            <person name="Kiss H."/>
            <person name="Lapidus A."/>
            <person name="Copeland A."/>
            <person name="Nolan M."/>
            <person name="Land M."/>
            <person name="Hauser L."/>
            <person name="Chang Y.J."/>
            <person name="Ivanova N."/>
            <person name="Mavromatis K."/>
            <person name="Markowitz V."/>
            <person name="Kyrpides N."/>
            <person name="Gollagher M."/>
            <person name="Yates R."/>
            <person name="Dilworth M."/>
            <person name="Howieson J."/>
        </authorList>
    </citation>
    <scope>NUCLEOTIDE SEQUENCE [LARGE SCALE GENOMIC DNA]</scope>
    <source>
        <strain evidence="3 4">WSM419</strain>
    </source>
</reference>
<dbReference type="EMBL" id="CP000738">
    <property type="protein sequence ID" value="ABR60064.1"/>
    <property type="molecule type" value="Genomic_DNA"/>
</dbReference>
<evidence type="ECO:0000256" key="1">
    <source>
        <dbReference type="ARBA" id="ARBA00012344"/>
    </source>
</evidence>
<evidence type="ECO:0000256" key="2">
    <source>
        <dbReference type="ARBA" id="ARBA00023239"/>
    </source>
</evidence>
<evidence type="ECO:0000313" key="3">
    <source>
        <dbReference type="EMBL" id="ABR60064.1"/>
    </source>
</evidence>
<gene>
    <name evidence="3" type="ordered locus">Smed_1214</name>
</gene>
<reference evidence="4" key="1">
    <citation type="submission" date="2007-06" db="EMBL/GenBank/DDBJ databases">
        <title>Complete sequence of Sinorhizobium medicae WSM419 chromosome.</title>
        <authorList>
            <consortium name="US DOE Joint Genome Institute"/>
            <person name="Copeland A."/>
            <person name="Lucas S."/>
            <person name="Lapidus A."/>
            <person name="Barry K."/>
            <person name="Glavina del Rio T."/>
            <person name="Dalin E."/>
            <person name="Tice H."/>
            <person name="Pitluck S."/>
            <person name="Chain P."/>
            <person name="Malfatti S."/>
            <person name="Shin M."/>
            <person name="Vergez L."/>
            <person name="Schmutz J."/>
            <person name="Larimer F."/>
            <person name="Land M."/>
            <person name="Hauser L."/>
            <person name="Kyrpides N."/>
            <person name="Mikhailova N."/>
            <person name="Reeve W.G."/>
            <person name="Richardson P."/>
        </authorList>
    </citation>
    <scope>NUCLEOTIDE SEQUENCE [LARGE SCALE GENOMIC DNA]</scope>
    <source>
        <strain evidence="4">WSM419</strain>
    </source>
</reference>
<protein>
    <recommendedName>
        <fullName evidence="1">glutathione-specific gamma-glutamylcyclotransferase</fullName>
        <ecNumber evidence="1">4.3.2.7</ecNumber>
    </recommendedName>
</protein>
<dbReference type="GO" id="GO:0061928">
    <property type="term" value="F:glutathione specific gamma-glutamylcyclotransferase activity"/>
    <property type="evidence" value="ECO:0007669"/>
    <property type="project" value="UniProtKB-EC"/>
</dbReference>
<dbReference type="STRING" id="366394.Smed_1214"/>
<dbReference type="eggNOG" id="COG3703">
    <property type="taxonomic scope" value="Bacteria"/>
</dbReference>
<dbReference type="InterPro" id="IPR006840">
    <property type="entry name" value="ChaC"/>
</dbReference>
<dbReference type="GO" id="GO:0005737">
    <property type="term" value="C:cytoplasm"/>
    <property type="evidence" value="ECO:0007669"/>
    <property type="project" value="TreeGrafter"/>
</dbReference>
<dbReference type="SUPFAM" id="SSF110857">
    <property type="entry name" value="Gamma-glutamyl cyclotransferase-like"/>
    <property type="match status" value="1"/>
</dbReference>
<accession>A6U8T4</accession>
<dbReference type="Gene3D" id="3.10.490.10">
    <property type="entry name" value="Gamma-glutamyl cyclotransferase-like"/>
    <property type="match status" value="1"/>
</dbReference>
<dbReference type="RefSeq" id="WP_011975382.1">
    <property type="nucleotide sequence ID" value="NC_009636.1"/>
</dbReference>
<keyword evidence="2" id="KW-0456">Lyase</keyword>
<dbReference type="CDD" id="cd06661">
    <property type="entry name" value="GGCT_like"/>
    <property type="match status" value="1"/>
</dbReference>
<evidence type="ECO:0000313" key="4">
    <source>
        <dbReference type="Proteomes" id="UP000001108"/>
    </source>
</evidence>
<dbReference type="GO" id="GO:0006751">
    <property type="term" value="P:glutathione catabolic process"/>
    <property type="evidence" value="ECO:0007669"/>
    <property type="project" value="InterPro"/>
</dbReference>
<organism evidence="3 4">
    <name type="scientific">Sinorhizobium medicae (strain WSM419)</name>
    <name type="common">Ensifer medicae</name>
    <dbReference type="NCBI Taxonomy" id="366394"/>
    <lineage>
        <taxon>Bacteria</taxon>
        <taxon>Pseudomonadati</taxon>
        <taxon>Pseudomonadota</taxon>
        <taxon>Alphaproteobacteria</taxon>
        <taxon>Hyphomicrobiales</taxon>
        <taxon>Rhizobiaceae</taxon>
        <taxon>Sinorhizobium/Ensifer group</taxon>
        <taxon>Sinorhizobium</taxon>
    </lineage>
</organism>
<dbReference type="OrthoDB" id="9795692at2"/>
<sequence>MRSRVMSLTKDLVERCWRAEIDEGRNPALTPMTALEYAELRKRLILESEPDPLWIFAYGSLIWKPIFVPVEHRRATAHGWHRSFCLELQNWRGTRAQPGLMMALDTGGSCNGLVYRVPEADRTMAIHELVDREIAYREDTLSVRWLRVDTKEGAVRALVFYAAPRGVGVVRRLPLQQVAWTLARACGHAGSGAEYLFHTVSKLEENGIHDRNLWQLQGLVATEIANIYPVAMRKED</sequence>
<dbReference type="Proteomes" id="UP000001108">
    <property type="component" value="Chromosome"/>
</dbReference>
<dbReference type="PANTHER" id="PTHR12192">
    <property type="entry name" value="CATION TRANSPORT PROTEIN CHAC-RELATED"/>
    <property type="match status" value="1"/>
</dbReference>